<dbReference type="Gene3D" id="3.20.20.150">
    <property type="entry name" value="Divalent-metal-dependent TIM barrel enzymes"/>
    <property type="match status" value="1"/>
</dbReference>
<dbReference type="EMBL" id="PDDX01000001">
    <property type="protein sequence ID" value="PHI28560.1"/>
    <property type="molecule type" value="Genomic_DNA"/>
</dbReference>
<protein>
    <submittedName>
        <fullName evidence="1 2">Xylose isomerase</fullName>
    </submittedName>
</protein>
<reference evidence="3" key="2">
    <citation type="submission" date="2017-09" db="EMBL/GenBank/DDBJ databases">
        <title>FDA dAtabase for Regulatory Grade micrObial Sequences (FDA-ARGOS): Supporting development and validation of Infectious Disease Dx tests.</title>
        <authorList>
            <person name="Minogue T."/>
            <person name="Wolcott M."/>
            <person name="Wasieloski L."/>
            <person name="Aguilar W."/>
            <person name="Moore D."/>
            <person name="Tallon L."/>
            <person name="Sadzewicz L."/>
            <person name="Ott S."/>
            <person name="Zhao X."/>
            <person name="Nagaraj S."/>
            <person name="Vavikolanu K."/>
            <person name="Aluvathingal J."/>
            <person name="Nadendla S."/>
            <person name="Sichtig H."/>
        </authorList>
    </citation>
    <scope>NUCLEOTIDE SEQUENCE [LARGE SCALE GENOMIC DNA]</scope>
    <source>
        <strain evidence="3">FDAARGOS_387</strain>
    </source>
</reference>
<sequence>MSREVIVVTAAYGREKVVELGGQQALLPVIAQAGADGVEIRRELFSEPELQNLPALGQAIRDHNLVAFYSVPEPLFNPAGELTSNLQHYFSEAAQLNARLIKFSLGHYQPGTRLSELKERLSRQSIRLVVENDQTADCGILPALSAFFQDVTDQQLPLEMTFDMANWHWVDESPLTAVQQLSQYVGYIHVKAAIATQKGWRAIALDDADNLWQALLAQLPSNTPRGIEFPLEGNDLTAVTRHYVNIVKKD</sequence>
<gene>
    <name evidence="1" type="ORF">CRN84_04060</name>
    <name evidence="2" type="ORF">NCTC12282_01436</name>
</gene>
<dbReference type="EMBL" id="CAADJA010000002">
    <property type="protein sequence ID" value="VFS46527.1"/>
    <property type="molecule type" value="Genomic_DNA"/>
</dbReference>
<dbReference type="Proteomes" id="UP000373449">
    <property type="component" value="Unassembled WGS sequence"/>
</dbReference>
<dbReference type="STRING" id="1111728.GCA_000427805_04439"/>
<evidence type="ECO:0000313" key="2">
    <source>
        <dbReference type="EMBL" id="VFS46527.1"/>
    </source>
</evidence>
<keyword evidence="1" id="KW-0413">Isomerase</keyword>
<reference evidence="2 4" key="3">
    <citation type="submission" date="2019-03" db="EMBL/GenBank/DDBJ databases">
        <authorList>
            <consortium name="Pathogen Informatics"/>
        </authorList>
    </citation>
    <scope>NUCLEOTIDE SEQUENCE [LARGE SCALE GENOMIC DNA]</scope>
    <source>
        <strain evidence="2 4">NCTC12282</strain>
    </source>
</reference>
<evidence type="ECO:0000313" key="1">
    <source>
        <dbReference type="EMBL" id="PHI28560.1"/>
    </source>
</evidence>
<dbReference type="InterPro" id="IPR036237">
    <property type="entry name" value="Xyl_isomerase-like_sf"/>
</dbReference>
<evidence type="ECO:0000313" key="3">
    <source>
        <dbReference type="Proteomes" id="UP000224974"/>
    </source>
</evidence>
<evidence type="ECO:0000313" key="4">
    <source>
        <dbReference type="Proteomes" id="UP000373449"/>
    </source>
</evidence>
<name>A0A2C6BWR0_9GAMM</name>
<organism evidence="1 3">
    <name type="scientific">Budvicia aquatica</name>
    <dbReference type="NCBI Taxonomy" id="82979"/>
    <lineage>
        <taxon>Bacteria</taxon>
        <taxon>Pseudomonadati</taxon>
        <taxon>Pseudomonadota</taxon>
        <taxon>Gammaproteobacteria</taxon>
        <taxon>Enterobacterales</taxon>
        <taxon>Budviciaceae</taxon>
        <taxon>Budvicia</taxon>
    </lineage>
</organism>
<dbReference type="AlphaFoldDB" id="A0A2C6BWR0"/>
<dbReference type="GO" id="GO:0016853">
    <property type="term" value="F:isomerase activity"/>
    <property type="evidence" value="ECO:0007669"/>
    <property type="project" value="UniProtKB-KW"/>
</dbReference>
<dbReference type="OrthoDB" id="2237247at2"/>
<proteinExistence type="predicted"/>
<dbReference type="RefSeq" id="WP_029093733.1">
    <property type="nucleotide sequence ID" value="NZ_CAADJA010000002.1"/>
</dbReference>
<dbReference type="SUPFAM" id="SSF51658">
    <property type="entry name" value="Xylose isomerase-like"/>
    <property type="match status" value="1"/>
</dbReference>
<keyword evidence="3" id="KW-1185">Reference proteome</keyword>
<reference evidence="1" key="1">
    <citation type="submission" date="2017-09" db="EMBL/GenBank/DDBJ databases">
        <title>FDA dAtabase for Regulatory Grade micrObial Sequences (FDA-ARGOS): Supporting development and validation of Infectious Disease Dx tests.</title>
        <authorList>
            <person name="Minogue T."/>
            <person name="Wolcott M."/>
            <person name="Wasieloski L."/>
            <person name="Aguilar W."/>
            <person name="Moore D."/>
            <person name="Tallon L.J."/>
            <person name="Sadzewicz L."/>
            <person name="Ott S."/>
            <person name="Zhao X."/>
            <person name="Nagaraj S."/>
            <person name="Vavikolanu K."/>
            <person name="Aluvathingal J."/>
            <person name="Nadendla S."/>
            <person name="Sichtig H."/>
        </authorList>
    </citation>
    <scope>NUCLEOTIDE SEQUENCE</scope>
    <source>
        <strain evidence="1">FDAARGOS_387</strain>
    </source>
</reference>
<dbReference type="Proteomes" id="UP000224974">
    <property type="component" value="Unassembled WGS sequence"/>
</dbReference>
<accession>A0A2C6BWR0</accession>